<reference evidence="1" key="2">
    <citation type="submission" date="2022-12" db="EMBL/GenBank/DDBJ databases">
        <authorList>
            <person name="Kardos G."/>
            <person name="Sarkozi R."/>
            <person name="Laczko L."/>
            <person name="Marton S."/>
            <person name="Makrai L."/>
            <person name="Banyai K."/>
            <person name="Fodor L."/>
        </authorList>
    </citation>
    <scope>NUCLEOTIDE SEQUENCE</scope>
    <source>
        <strain evidence="1">84/14</strain>
    </source>
</reference>
<name>A0A9Q4DKH2_ACTPL</name>
<evidence type="ECO:0000313" key="2">
    <source>
        <dbReference type="Proteomes" id="UP001077788"/>
    </source>
</evidence>
<accession>A0A9Q4DKH2</accession>
<reference evidence="1" key="1">
    <citation type="journal article" date="2021" name="Vet Sci">
        <title>O-Serogroups and Pathovirotypes of Escherichia coli Isolated from Post-Weaning Piglets Showing Diarrhoea and/or Oedema in South Korea.</title>
        <authorList>
            <person name="Byun J.W."/>
            <person name="Moon B.Y."/>
            <person name="Do K.H."/>
            <person name="Lee K."/>
            <person name="Lee H.Y."/>
            <person name="Kim W.I."/>
            <person name="So B."/>
            <person name="Lee W.K."/>
        </authorList>
    </citation>
    <scope>NUCLEOTIDE SEQUENCE</scope>
    <source>
        <strain evidence="1">84/14</strain>
    </source>
</reference>
<proteinExistence type="predicted"/>
<evidence type="ECO:0000313" key="1">
    <source>
        <dbReference type="EMBL" id="MCY6525141.1"/>
    </source>
</evidence>
<dbReference type="EMBL" id="JAPQFC010001398">
    <property type="protein sequence ID" value="MCY6525141.1"/>
    <property type="molecule type" value="Genomic_DNA"/>
</dbReference>
<dbReference type="RefSeq" id="WP_267992566.1">
    <property type="nucleotide sequence ID" value="NZ_JAPQFC010001398.1"/>
</dbReference>
<feature type="non-terminal residue" evidence="1">
    <location>
        <position position="86"/>
    </location>
</feature>
<dbReference type="Proteomes" id="UP001077788">
    <property type="component" value="Unassembled WGS sequence"/>
</dbReference>
<comment type="caution">
    <text evidence="1">The sequence shown here is derived from an EMBL/GenBank/DDBJ whole genome shotgun (WGS) entry which is preliminary data.</text>
</comment>
<organism evidence="1 2">
    <name type="scientific">Actinobacillus pleuropneumoniae</name>
    <name type="common">Haemophilus pleuropneumoniae</name>
    <dbReference type="NCBI Taxonomy" id="715"/>
    <lineage>
        <taxon>Bacteria</taxon>
        <taxon>Pseudomonadati</taxon>
        <taxon>Pseudomonadota</taxon>
        <taxon>Gammaproteobacteria</taxon>
        <taxon>Pasteurellales</taxon>
        <taxon>Pasteurellaceae</taxon>
        <taxon>Actinobacillus</taxon>
    </lineage>
</organism>
<protein>
    <submittedName>
        <fullName evidence="1">Uncharacterized protein</fullName>
    </submittedName>
</protein>
<sequence length="86" mass="9934">MTIDHLVTLRIIAKDCHNSKADLFCCFAEFRKDFDIFPRDKLWERLEEITVPPKLRIVVIRLYGTVIAKLKTNEGQSKGIKCNIGV</sequence>
<gene>
    <name evidence="1" type="ORF">OYG11_13165</name>
</gene>
<dbReference type="AlphaFoldDB" id="A0A9Q4DKH2"/>